<protein>
    <submittedName>
        <fullName evidence="11">Ribose transport system ATP-binding protein</fullName>
    </submittedName>
</protein>
<dbReference type="EMBL" id="PTJE01000002">
    <property type="protein sequence ID" value="PPK95557.1"/>
    <property type="molecule type" value="Genomic_DNA"/>
</dbReference>
<dbReference type="Gene3D" id="3.40.50.300">
    <property type="entry name" value="P-loop containing nucleotide triphosphate hydrolases"/>
    <property type="match status" value="2"/>
</dbReference>
<feature type="domain" description="ABC transporter" evidence="10">
    <location>
        <begin position="257"/>
        <end position="502"/>
    </location>
</feature>
<accession>A0A2S6IMU3</accession>
<dbReference type="Pfam" id="PF00005">
    <property type="entry name" value="ABC_tran"/>
    <property type="match status" value="2"/>
</dbReference>
<keyword evidence="7 11" id="KW-0067">ATP-binding</keyword>
<keyword evidence="8" id="KW-1278">Translocase</keyword>
<evidence type="ECO:0000256" key="6">
    <source>
        <dbReference type="ARBA" id="ARBA00022741"/>
    </source>
</evidence>
<keyword evidence="6" id="KW-0547">Nucleotide-binding</keyword>
<evidence type="ECO:0000313" key="12">
    <source>
        <dbReference type="Proteomes" id="UP000239002"/>
    </source>
</evidence>
<dbReference type="OrthoDB" id="1115710at2"/>
<dbReference type="InterPro" id="IPR003593">
    <property type="entry name" value="AAA+_ATPase"/>
</dbReference>
<evidence type="ECO:0000256" key="2">
    <source>
        <dbReference type="ARBA" id="ARBA00022448"/>
    </source>
</evidence>
<evidence type="ECO:0000256" key="5">
    <source>
        <dbReference type="ARBA" id="ARBA00022737"/>
    </source>
</evidence>
<dbReference type="AlphaFoldDB" id="A0A2S6IMU3"/>
<evidence type="ECO:0000256" key="7">
    <source>
        <dbReference type="ARBA" id="ARBA00022840"/>
    </source>
</evidence>
<keyword evidence="12" id="KW-1185">Reference proteome</keyword>
<keyword evidence="3" id="KW-1003">Cell membrane</keyword>
<dbReference type="PROSITE" id="PS00211">
    <property type="entry name" value="ABC_TRANSPORTER_1"/>
    <property type="match status" value="1"/>
</dbReference>
<proteinExistence type="predicted"/>
<evidence type="ECO:0000256" key="8">
    <source>
        <dbReference type="ARBA" id="ARBA00022967"/>
    </source>
</evidence>
<comment type="caution">
    <text evidence="11">The sequence shown here is derived from an EMBL/GenBank/DDBJ whole genome shotgun (WGS) entry which is preliminary data.</text>
</comment>
<dbReference type="InterPro" id="IPR003439">
    <property type="entry name" value="ABC_transporter-like_ATP-bd"/>
</dbReference>
<keyword evidence="2" id="KW-0813">Transport</keyword>
<dbReference type="GO" id="GO:0005524">
    <property type="term" value="F:ATP binding"/>
    <property type="evidence" value="ECO:0007669"/>
    <property type="project" value="UniProtKB-KW"/>
</dbReference>
<dbReference type="GO" id="GO:0016887">
    <property type="term" value="F:ATP hydrolysis activity"/>
    <property type="evidence" value="ECO:0007669"/>
    <property type="project" value="InterPro"/>
</dbReference>
<dbReference type="InterPro" id="IPR050107">
    <property type="entry name" value="ABC_carbohydrate_import_ATPase"/>
</dbReference>
<evidence type="ECO:0000259" key="10">
    <source>
        <dbReference type="PROSITE" id="PS50893"/>
    </source>
</evidence>
<name>A0A2S6IMU3_9FLAO</name>
<dbReference type="CDD" id="cd03215">
    <property type="entry name" value="ABC_Carb_Monos_II"/>
    <property type="match status" value="1"/>
</dbReference>
<dbReference type="CDD" id="cd03216">
    <property type="entry name" value="ABC_Carb_Monos_I"/>
    <property type="match status" value="1"/>
</dbReference>
<dbReference type="InterPro" id="IPR027417">
    <property type="entry name" value="P-loop_NTPase"/>
</dbReference>
<evidence type="ECO:0000256" key="3">
    <source>
        <dbReference type="ARBA" id="ARBA00022475"/>
    </source>
</evidence>
<keyword evidence="5" id="KW-0677">Repeat</keyword>
<sequence>MKNSENDYRLEMTGISKSFGVVSVLKDVNLKVKPGEIHALLGENGAGKSTLIKILSGVHHKDTGTVRLNGQEINPKNTHEGQVLGISVVYQELSLVNDLSVAENVYLHKLGASKFWMNWDKITRDAQELLDSLGFTIDASAKVRDLSIVQKQVVEIAKALSEDTKVLVLDEPTTVFDPTDTKKLFDNLFRLKEKGISIIYISHHLDEIIKIADSVTVLRDGVDTGSMPISETDTDGIIRLMIGRDLKDLFPARNVEIGTEPVFQVKNLTARDTIVHDVSFCVRPGEVLGIAGLGGSGRTETAKLIFGADKKKSGTLILDGKEIKTKSPVDAAAFQIGFVSEDRKEEGVFLPLSIRRNISVTSFKSISGKLGFINVENEYKKVLGLIEKLNIKTPSSEVNVKNLSGGNQQKVALAKWLSIDSKVIFIDEPTRGVDVGAKIEIYNLINEVAKKGVGVVVISSDMPEIMGISDRILVMHQGTIYGELQKDQFTEENILRYSIGKRLKQQTQTI</sequence>
<gene>
    <name evidence="11" type="ORF">LY01_01147</name>
</gene>
<dbReference type="InterPro" id="IPR017871">
    <property type="entry name" value="ABC_transporter-like_CS"/>
</dbReference>
<evidence type="ECO:0000256" key="9">
    <source>
        <dbReference type="ARBA" id="ARBA00023136"/>
    </source>
</evidence>
<dbReference type="SMART" id="SM00382">
    <property type="entry name" value="AAA"/>
    <property type="match status" value="2"/>
</dbReference>
<comment type="subcellular location">
    <subcellularLocation>
        <location evidence="1">Cell membrane</location>
        <topology evidence="1">Peripheral membrane protein</topology>
    </subcellularLocation>
</comment>
<dbReference type="RefSeq" id="WP_104514863.1">
    <property type="nucleotide sequence ID" value="NZ_MQVW01000002.1"/>
</dbReference>
<evidence type="ECO:0000313" key="11">
    <source>
        <dbReference type="EMBL" id="PPK95557.1"/>
    </source>
</evidence>
<feature type="domain" description="ABC transporter" evidence="10">
    <location>
        <begin position="10"/>
        <end position="245"/>
    </location>
</feature>
<dbReference type="PROSITE" id="PS50893">
    <property type="entry name" value="ABC_TRANSPORTER_2"/>
    <property type="match status" value="2"/>
</dbReference>
<dbReference type="GO" id="GO:0005886">
    <property type="term" value="C:plasma membrane"/>
    <property type="evidence" value="ECO:0007669"/>
    <property type="project" value="UniProtKB-SubCell"/>
</dbReference>
<dbReference type="Proteomes" id="UP000239002">
    <property type="component" value="Unassembled WGS sequence"/>
</dbReference>
<keyword evidence="9" id="KW-0472">Membrane</keyword>
<evidence type="ECO:0000256" key="4">
    <source>
        <dbReference type="ARBA" id="ARBA00022597"/>
    </source>
</evidence>
<dbReference type="PANTHER" id="PTHR43790">
    <property type="entry name" value="CARBOHYDRATE TRANSPORT ATP-BINDING PROTEIN MG119-RELATED"/>
    <property type="match status" value="1"/>
</dbReference>
<dbReference type="PANTHER" id="PTHR43790:SF3">
    <property type="entry name" value="D-ALLOSE IMPORT ATP-BINDING PROTEIN ALSA-RELATED"/>
    <property type="match status" value="1"/>
</dbReference>
<reference evidence="11 12" key="1">
    <citation type="submission" date="2018-02" db="EMBL/GenBank/DDBJ databases">
        <title>Genomic Encyclopedia of Archaeal and Bacterial Type Strains, Phase II (KMG-II): from individual species to whole genera.</title>
        <authorList>
            <person name="Goeker M."/>
        </authorList>
    </citation>
    <scope>NUCLEOTIDE SEQUENCE [LARGE SCALE GENOMIC DNA]</scope>
    <source>
        <strain evidence="11 12">DSM 16809</strain>
    </source>
</reference>
<keyword evidence="4" id="KW-0762">Sugar transport</keyword>
<organism evidence="11 12">
    <name type="scientific">Nonlabens xylanidelens</name>
    <dbReference type="NCBI Taxonomy" id="191564"/>
    <lineage>
        <taxon>Bacteria</taxon>
        <taxon>Pseudomonadati</taxon>
        <taxon>Bacteroidota</taxon>
        <taxon>Flavobacteriia</taxon>
        <taxon>Flavobacteriales</taxon>
        <taxon>Flavobacteriaceae</taxon>
        <taxon>Nonlabens</taxon>
    </lineage>
</organism>
<dbReference type="FunFam" id="3.40.50.300:FF:000127">
    <property type="entry name" value="Ribose import ATP-binding protein RbsA"/>
    <property type="match status" value="1"/>
</dbReference>
<evidence type="ECO:0000256" key="1">
    <source>
        <dbReference type="ARBA" id="ARBA00004202"/>
    </source>
</evidence>
<dbReference type="SUPFAM" id="SSF52540">
    <property type="entry name" value="P-loop containing nucleoside triphosphate hydrolases"/>
    <property type="match status" value="2"/>
</dbReference>